<dbReference type="Pfam" id="PF12911">
    <property type="entry name" value="OppC_N"/>
    <property type="match status" value="1"/>
</dbReference>
<feature type="transmembrane region" description="Helical" evidence="8">
    <location>
        <begin position="242"/>
        <end position="267"/>
    </location>
</feature>
<evidence type="ECO:0000256" key="5">
    <source>
        <dbReference type="ARBA" id="ARBA00022692"/>
    </source>
</evidence>
<evidence type="ECO:0000256" key="4">
    <source>
        <dbReference type="ARBA" id="ARBA00022519"/>
    </source>
</evidence>
<sequence length="277" mass="29883">MVNFFKRYARSPSALFGLILLVLVIGMALSAGWFFPADPLRLAGRPLQWPLHNARFLLGTDHTGRDIAAQIFHGARVSLTIGVVATAIAIAIGIVVGALAGFYGGVVDDMLMRLTEAFQILPNFLLLLVLVAVFGSTLSTVILAIGVVSWPPAARLTRAEFLSLRHREFVQAVRSLGMRDMPIVFREILPNALPPIVVYASVIMAVAILLESALAFLNLSDPNVPSWGNLIGGGRSVLRQEWYVSAIPGVAILLTVLAVSMVGQGLNDALNPRLRNR</sequence>
<dbReference type="PROSITE" id="PS50928">
    <property type="entry name" value="ABC_TM1"/>
    <property type="match status" value="1"/>
</dbReference>
<keyword evidence="5 8" id="KW-0812">Transmembrane</keyword>
<dbReference type="RefSeq" id="WP_222159051.1">
    <property type="nucleotide sequence ID" value="NZ_CP081864.1"/>
</dbReference>
<evidence type="ECO:0000256" key="8">
    <source>
        <dbReference type="RuleBase" id="RU363032"/>
    </source>
</evidence>
<dbReference type="InterPro" id="IPR050366">
    <property type="entry name" value="BP-dependent_transpt_permease"/>
</dbReference>
<feature type="transmembrane region" description="Helical" evidence="8">
    <location>
        <begin position="14"/>
        <end position="35"/>
    </location>
</feature>
<keyword evidence="2 8" id="KW-0813">Transport</keyword>
<organism evidence="10 11">
    <name type="scientific">Symbiopectobacterium purcellii</name>
    <dbReference type="NCBI Taxonomy" id="2871826"/>
    <lineage>
        <taxon>Bacteria</taxon>
        <taxon>Pseudomonadati</taxon>
        <taxon>Pseudomonadota</taxon>
        <taxon>Gammaproteobacteria</taxon>
        <taxon>Enterobacterales</taxon>
        <taxon>Enterobacteriaceae</taxon>
    </lineage>
</organism>
<evidence type="ECO:0000313" key="11">
    <source>
        <dbReference type="Proteomes" id="UP000825886"/>
    </source>
</evidence>
<dbReference type="EMBL" id="CP081864">
    <property type="protein sequence ID" value="QZN95984.1"/>
    <property type="molecule type" value="Genomic_DNA"/>
</dbReference>
<comment type="similarity">
    <text evidence="8">Belongs to the binding-protein-dependent transport system permease family.</text>
</comment>
<dbReference type="Gene3D" id="1.10.3720.10">
    <property type="entry name" value="MetI-like"/>
    <property type="match status" value="1"/>
</dbReference>
<keyword evidence="7 8" id="KW-0472">Membrane</keyword>
<dbReference type="SUPFAM" id="SSF161098">
    <property type="entry name" value="MetI-like"/>
    <property type="match status" value="1"/>
</dbReference>
<dbReference type="PANTHER" id="PTHR43386:SF1">
    <property type="entry name" value="D,D-DIPEPTIDE TRANSPORT SYSTEM PERMEASE PROTEIN DDPC-RELATED"/>
    <property type="match status" value="1"/>
</dbReference>
<accession>A0ABX9AN02</accession>
<evidence type="ECO:0000256" key="6">
    <source>
        <dbReference type="ARBA" id="ARBA00022989"/>
    </source>
</evidence>
<dbReference type="InterPro" id="IPR000515">
    <property type="entry name" value="MetI-like"/>
</dbReference>
<dbReference type="InterPro" id="IPR025966">
    <property type="entry name" value="OppC_N"/>
</dbReference>
<name>A0ABX9AN02_9ENTR</name>
<keyword evidence="6 8" id="KW-1133">Transmembrane helix</keyword>
<feature type="transmembrane region" description="Helical" evidence="8">
    <location>
        <begin position="124"/>
        <end position="148"/>
    </location>
</feature>
<comment type="subcellular location">
    <subcellularLocation>
        <location evidence="1">Cell inner membrane</location>
        <topology evidence="1">Multi-pass membrane protein</topology>
    </subcellularLocation>
    <subcellularLocation>
        <location evidence="8">Cell membrane</location>
        <topology evidence="8">Multi-pass membrane protein</topology>
    </subcellularLocation>
</comment>
<feature type="transmembrane region" description="Helical" evidence="8">
    <location>
        <begin position="79"/>
        <end position="104"/>
    </location>
</feature>
<proteinExistence type="inferred from homology"/>
<evidence type="ECO:0000256" key="7">
    <source>
        <dbReference type="ARBA" id="ARBA00023136"/>
    </source>
</evidence>
<evidence type="ECO:0000259" key="9">
    <source>
        <dbReference type="PROSITE" id="PS50928"/>
    </source>
</evidence>
<evidence type="ECO:0000256" key="3">
    <source>
        <dbReference type="ARBA" id="ARBA00022475"/>
    </source>
</evidence>
<evidence type="ECO:0000256" key="2">
    <source>
        <dbReference type="ARBA" id="ARBA00022448"/>
    </source>
</evidence>
<protein>
    <submittedName>
        <fullName evidence="10">ABC transporter permease</fullName>
    </submittedName>
</protein>
<dbReference type="InterPro" id="IPR035906">
    <property type="entry name" value="MetI-like_sf"/>
</dbReference>
<evidence type="ECO:0000313" key="10">
    <source>
        <dbReference type="EMBL" id="QZN95984.1"/>
    </source>
</evidence>
<dbReference type="Proteomes" id="UP000825886">
    <property type="component" value="Chromosome"/>
</dbReference>
<feature type="transmembrane region" description="Helical" evidence="8">
    <location>
        <begin position="196"/>
        <end position="217"/>
    </location>
</feature>
<dbReference type="PANTHER" id="PTHR43386">
    <property type="entry name" value="OLIGOPEPTIDE TRANSPORT SYSTEM PERMEASE PROTEIN APPC"/>
    <property type="match status" value="1"/>
</dbReference>
<reference evidence="10 11" key="1">
    <citation type="submission" date="2021-08" db="EMBL/GenBank/DDBJ databases">
        <title>Culture and genomic analysis of Symbiopectobacterium purcellii sp. nov. gen. nov., isolated from the leafhopper Empoasca decipiens.</title>
        <authorList>
            <person name="Nadal-Jimenez P."/>
            <person name="Siozios S."/>
            <person name="Halliday N."/>
            <person name="Camara M."/>
            <person name="Hurst G.D.D."/>
        </authorList>
    </citation>
    <scope>NUCLEOTIDE SEQUENCE [LARGE SCALE GENOMIC DNA]</scope>
    <source>
        <strain evidence="10 11">SyEd1</strain>
    </source>
</reference>
<dbReference type="Pfam" id="PF00528">
    <property type="entry name" value="BPD_transp_1"/>
    <property type="match status" value="1"/>
</dbReference>
<keyword evidence="3" id="KW-1003">Cell membrane</keyword>
<dbReference type="CDD" id="cd06261">
    <property type="entry name" value="TM_PBP2"/>
    <property type="match status" value="1"/>
</dbReference>
<keyword evidence="11" id="KW-1185">Reference proteome</keyword>
<evidence type="ECO:0000256" key="1">
    <source>
        <dbReference type="ARBA" id="ARBA00004429"/>
    </source>
</evidence>
<feature type="domain" description="ABC transmembrane type-1" evidence="9">
    <location>
        <begin position="75"/>
        <end position="263"/>
    </location>
</feature>
<gene>
    <name evidence="10" type="ORF">K6K13_00290</name>
</gene>
<keyword evidence="4" id="KW-0997">Cell inner membrane</keyword>